<accession>A0A1E3RQQ6</accession>
<evidence type="ECO:0008006" key="4">
    <source>
        <dbReference type="Google" id="ProtNLM"/>
    </source>
</evidence>
<dbReference type="GO" id="GO:0004252">
    <property type="term" value="F:serine-type endopeptidase activity"/>
    <property type="evidence" value="ECO:0007669"/>
    <property type="project" value="InterPro"/>
</dbReference>
<dbReference type="RefSeq" id="WP_069411587.1">
    <property type="nucleotide sequence ID" value="NZ_JACKUL010000020.1"/>
</dbReference>
<comment type="caution">
    <text evidence="2">The sequence shown here is derived from an EMBL/GenBank/DDBJ whole genome shotgun (WGS) entry which is preliminary data.</text>
</comment>
<dbReference type="EMBL" id="MIHA01000001">
    <property type="protein sequence ID" value="ODQ92235.1"/>
    <property type="molecule type" value="Genomic_DNA"/>
</dbReference>
<dbReference type="NCBIfam" id="NF033740">
    <property type="entry name" value="MarP_fam_protase"/>
    <property type="match status" value="1"/>
</dbReference>
<feature type="chain" id="PRO_5038959755" description="Serine protease" evidence="1">
    <location>
        <begin position="21"/>
        <end position="255"/>
    </location>
</feature>
<sequence>MTPRTLLGALALIAVMFGAAGCGSGRSDDADVPTSETTVVSVEAPDAALADSPVVAEAARSVVKIHSVAQACQRTLDGSGVVVAPNKVMSAAHAVAGADSVSVAVGDQERPATVVVFDPDMDIAVLDVPDLPAPPLGMADKPAETGSDALVLGYPGGGPFTATPARIRDIIELQGPDIYRTKTVTREVYSIRGPIRQGDSGGPLIDMDRRVLGISFGAAVEDPEAGFVLTAKQVFELMMNGVAATQPVPTGDCVG</sequence>
<protein>
    <recommendedName>
        <fullName evidence="4">Serine protease</fullName>
    </recommendedName>
</protein>
<dbReference type="Pfam" id="PF13365">
    <property type="entry name" value="Trypsin_2"/>
    <property type="match status" value="1"/>
</dbReference>
<dbReference type="SUPFAM" id="SSF50494">
    <property type="entry name" value="Trypsin-like serine proteases"/>
    <property type="match status" value="1"/>
</dbReference>
<organism evidence="2 3">
    <name type="scientific">Mycolicibacterium flavescens</name>
    <name type="common">Mycobacterium flavescens</name>
    <dbReference type="NCBI Taxonomy" id="1776"/>
    <lineage>
        <taxon>Bacteria</taxon>
        <taxon>Bacillati</taxon>
        <taxon>Actinomycetota</taxon>
        <taxon>Actinomycetes</taxon>
        <taxon>Mycobacteriales</taxon>
        <taxon>Mycobacteriaceae</taxon>
        <taxon>Mycolicibacterium</taxon>
    </lineage>
</organism>
<dbReference type="InterPro" id="IPR001940">
    <property type="entry name" value="Peptidase_S1C"/>
</dbReference>
<evidence type="ECO:0000256" key="1">
    <source>
        <dbReference type="SAM" id="SignalP"/>
    </source>
</evidence>
<keyword evidence="1" id="KW-0732">Signal</keyword>
<evidence type="ECO:0000313" key="2">
    <source>
        <dbReference type="EMBL" id="ODQ92235.1"/>
    </source>
</evidence>
<proteinExistence type="predicted"/>
<dbReference type="InterPro" id="IPR043504">
    <property type="entry name" value="Peptidase_S1_PA_chymotrypsin"/>
</dbReference>
<dbReference type="STRING" id="1776.BHQ18_00365"/>
<dbReference type="OrthoDB" id="9766361at2"/>
<feature type="signal peptide" evidence="1">
    <location>
        <begin position="1"/>
        <end position="20"/>
    </location>
</feature>
<dbReference type="PANTHER" id="PTHR43019:SF23">
    <property type="entry name" value="PROTEASE DO-LIKE 5, CHLOROPLASTIC"/>
    <property type="match status" value="1"/>
</dbReference>
<dbReference type="AlphaFoldDB" id="A0A1E3RQQ6"/>
<dbReference type="Proteomes" id="UP000094053">
    <property type="component" value="Unassembled WGS sequence"/>
</dbReference>
<gene>
    <name evidence="2" type="ORF">BHQ18_00365</name>
</gene>
<dbReference type="PROSITE" id="PS51257">
    <property type="entry name" value="PROKAR_LIPOPROTEIN"/>
    <property type="match status" value="1"/>
</dbReference>
<dbReference type="GO" id="GO:0006508">
    <property type="term" value="P:proteolysis"/>
    <property type="evidence" value="ECO:0007669"/>
    <property type="project" value="InterPro"/>
</dbReference>
<dbReference type="PRINTS" id="PR00834">
    <property type="entry name" value="PROTEASES2C"/>
</dbReference>
<dbReference type="PANTHER" id="PTHR43019">
    <property type="entry name" value="SERINE ENDOPROTEASE DEGS"/>
    <property type="match status" value="1"/>
</dbReference>
<dbReference type="InterPro" id="IPR009003">
    <property type="entry name" value="Peptidase_S1_PA"/>
</dbReference>
<keyword evidence="3" id="KW-1185">Reference proteome</keyword>
<evidence type="ECO:0000313" key="3">
    <source>
        <dbReference type="Proteomes" id="UP000094053"/>
    </source>
</evidence>
<name>A0A1E3RQQ6_MYCFV</name>
<dbReference type="InterPro" id="IPR047680">
    <property type="entry name" value="MarP-like"/>
</dbReference>
<dbReference type="Gene3D" id="2.40.10.10">
    <property type="entry name" value="Trypsin-like serine proteases"/>
    <property type="match status" value="2"/>
</dbReference>
<reference evidence="3" key="1">
    <citation type="submission" date="2016-09" db="EMBL/GenBank/DDBJ databases">
        <authorList>
            <person name="Greninger A.L."/>
            <person name="Jerome K.R."/>
            <person name="Mcnair B."/>
            <person name="Wallis C."/>
            <person name="Fang F."/>
        </authorList>
    </citation>
    <scope>NUCLEOTIDE SEQUENCE [LARGE SCALE GENOMIC DNA]</scope>
    <source>
        <strain evidence="3">M6</strain>
    </source>
</reference>